<evidence type="ECO:0000313" key="4">
    <source>
        <dbReference type="Proteomes" id="UP000297737"/>
    </source>
</evidence>
<accession>A0A4Y9EM49</accession>
<dbReference type="Gene3D" id="1.25.40.10">
    <property type="entry name" value="Tetratricopeptide repeat domain"/>
    <property type="match status" value="1"/>
</dbReference>
<dbReference type="Proteomes" id="UP000297737">
    <property type="component" value="Unassembled WGS sequence"/>
</dbReference>
<organism evidence="3 4">
    <name type="scientific">Glacieibacterium arshaanense</name>
    <dbReference type="NCBI Taxonomy" id="2511025"/>
    <lineage>
        <taxon>Bacteria</taxon>
        <taxon>Pseudomonadati</taxon>
        <taxon>Pseudomonadota</taxon>
        <taxon>Alphaproteobacteria</taxon>
        <taxon>Sphingomonadales</taxon>
        <taxon>Sphingosinicellaceae</taxon>
        <taxon>Glacieibacterium</taxon>
    </lineage>
</organism>
<sequence>MSPQPNAGGALSLRRYSWHIGRVASTLSSAAEGATGAAAAHVAAGPWRYAAFLSYSHSDKRAAARLHDFLESYRIPRDLVGRETARGIVPERLRPIFRDREDLAAADDLSREIDTALGESRALIVLCSPHAAVSRWTNIEIERFRQLHGDTGIFAAIIAGEPFASDHPARAADECFPPALRQRPTPDGPVRAEPVGADLRREADGEHAGRLKLVAGMLGVPLDELVHRDARRRHRRTLALVVALLVGLALTSALALFALQARNEAVRQRAEAEGLIEFMVTDLRRKLEPMGRLGAMDTLGDRALAFYQRQDVASLDPDSLGRRARVVRLIGEIQDQRGNLDTALDNFETAAATTAELLARSPDNPDRIFDHAQSVFWVGYIAYRRGNFERAETAFQTYLKLAQRLVAQAPGNLGYRAELGYAQSNLATLRYAEGQNAIAAELFESALAISRELAADTPDEESAQLDYAQSLAWLADSKERLGALDTAAAERTQEAAILDAMLRRNGENRSAQLALVTSRRAQSRIALARGDTAAAIRHGTGAVALSRELTQADPANADWMAAAAATLLQLGDAELAAGHVDAARAALIAAAQPLSKLNARDRSVAKWQMLRVREQLLRAGIFARDGAPAQSLAVANAALTALGALTAAGRDESEVRWLRSRALLLAANARQALGDTAGAAHDFAVVARIRTPAGTTEEPRIATLRAEAAAAQRHTMK</sequence>
<dbReference type="Pfam" id="PF08937">
    <property type="entry name" value="ThsB_TIR"/>
    <property type="match status" value="1"/>
</dbReference>
<feature type="domain" description="Thoeris protein ThsB TIR-like" evidence="2">
    <location>
        <begin position="52"/>
        <end position="151"/>
    </location>
</feature>
<dbReference type="OrthoDB" id="7308181at2"/>
<dbReference type="EMBL" id="SIHO01000002">
    <property type="protein sequence ID" value="TFU03078.1"/>
    <property type="molecule type" value="Genomic_DNA"/>
</dbReference>
<comment type="caution">
    <text evidence="3">The sequence shown here is derived from an EMBL/GenBank/DDBJ whole genome shotgun (WGS) entry which is preliminary data.</text>
</comment>
<feature type="transmembrane region" description="Helical" evidence="1">
    <location>
        <begin position="238"/>
        <end position="259"/>
    </location>
</feature>
<evidence type="ECO:0000256" key="1">
    <source>
        <dbReference type="SAM" id="Phobius"/>
    </source>
</evidence>
<dbReference type="InterPro" id="IPR015032">
    <property type="entry name" value="ThsB__TIR-like_domain"/>
</dbReference>
<gene>
    <name evidence="3" type="ORF">EUV02_07725</name>
</gene>
<keyword evidence="4" id="KW-1185">Reference proteome</keyword>
<proteinExistence type="predicted"/>
<keyword evidence="1" id="KW-1133">Transmembrane helix</keyword>
<dbReference type="InterPro" id="IPR011990">
    <property type="entry name" value="TPR-like_helical_dom_sf"/>
</dbReference>
<dbReference type="InterPro" id="IPR035897">
    <property type="entry name" value="Toll_tir_struct_dom_sf"/>
</dbReference>
<dbReference type="Gene3D" id="3.40.50.10140">
    <property type="entry name" value="Toll/interleukin-1 receptor homology (TIR) domain"/>
    <property type="match status" value="1"/>
</dbReference>
<dbReference type="SUPFAM" id="SSF48452">
    <property type="entry name" value="TPR-like"/>
    <property type="match status" value="1"/>
</dbReference>
<dbReference type="AlphaFoldDB" id="A0A4Y9EM49"/>
<protein>
    <submittedName>
        <fullName evidence="3">TIR domain-containing protein</fullName>
    </submittedName>
</protein>
<keyword evidence="1" id="KW-0812">Transmembrane</keyword>
<keyword evidence="1" id="KW-0472">Membrane</keyword>
<name>A0A4Y9EM49_9SPHN</name>
<dbReference type="SUPFAM" id="SSF52200">
    <property type="entry name" value="Toll/Interleukin receptor TIR domain"/>
    <property type="match status" value="1"/>
</dbReference>
<reference evidence="3 4" key="1">
    <citation type="submission" date="2019-02" db="EMBL/GenBank/DDBJ databases">
        <title>Polymorphobacter sp. isolated from the lake at the Tibet of China.</title>
        <authorList>
            <person name="Li A."/>
        </authorList>
    </citation>
    <scope>NUCLEOTIDE SEQUENCE [LARGE SCALE GENOMIC DNA]</scope>
    <source>
        <strain evidence="3 4">DJ1R-1</strain>
    </source>
</reference>
<evidence type="ECO:0000313" key="3">
    <source>
        <dbReference type="EMBL" id="TFU03078.1"/>
    </source>
</evidence>
<evidence type="ECO:0000259" key="2">
    <source>
        <dbReference type="Pfam" id="PF08937"/>
    </source>
</evidence>